<dbReference type="KEGG" id="vg:26796949"/>
<dbReference type="OrthoDB" id="18154at10239"/>
<keyword evidence="2" id="KW-1185">Reference proteome</keyword>
<dbReference type="EMBL" id="KM652554">
    <property type="protein sequence ID" value="AIW02674.1"/>
    <property type="molecule type" value="Genomic_DNA"/>
</dbReference>
<evidence type="ECO:0000313" key="1">
    <source>
        <dbReference type="EMBL" id="AIW02674.1"/>
    </source>
</evidence>
<protein>
    <submittedName>
        <fullName evidence="1">Uncharacterized protein</fullName>
    </submittedName>
</protein>
<name>A0A0A0RTB5_9CAUD</name>
<gene>
    <name evidence="1" type="primary">220</name>
    <name evidence="1" type="ORF">PBI_JAY2JAY_220</name>
</gene>
<dbReference type="RefSeq" id="YP_009225901.1">
    <property type="nucleotide sequence ID" value="NC_029098.1"/>
</dbReference>
<reference evidence="1 2" key="1">
    <citation type="submission" date="2014-09" db="EMBL/GenBank/DDBJ databases">
        <authorList>
            <person name="Gicewicz E.A."/>
            <person name="Hiryak K.M."/>
            <person name="Horoschock A.N."/>
            <person name="Kneeream E.R."/>
            <person name="Luchetta J."/>
            <person name="Mikolon A.R."/>
            <person name="Smith S.N."/>
            <person name="Svintozelskiy S."/>
            <person name="Yucha M.L."/>
            <person name="Manna D.P."/>
            <person name="Pidcock K.A."/>
            <person name="Laing C.E."/>
            <person name="Schaff J.E."/>
            <person name="Dashiell C.L."/>
            <person name="Macialek J.A."/>
            <person name="Anders K.R."/>
            <person name="Braun M.A."/>
            <person name="Delesalle V.A."/>
            <person name="Hughes L.E."/>
            <person name="Ware V.C."/>
            <person name="Bradley K.W."/>
            <person name="Barker L.P."/>
            <person name="Asai D.J."/>
            <person name="Bowman C.A."/>
            <person name="Russell D.A."/>
            <person name="Pope W.H."/>
            <person name="Jacobs-Sera D."/>
            <person name="Hendrix R.W."/>
            <person name="Hatfull G.F."/>
        </authorList>
    </citation>
    <scope>NUCLEOTIDE SEQUENCE [LARGE SCALE GENOMIC DNA]</scope>
</reference>
<accession>A0A0A0RTB5</accession>
<evidence type="ECO:0000313" key="2">
    <source>
        <dbReference type="Proteomes" id="UP000030200"/>
    </source>
</evidence>
<proteinExistence type="predicted"/>
<organism evidence="1 2">
    <name type="scientific">Streptomyces phage Jay2Jay</name>
    <dbReference type="NCBI Taxonomy" id="1556290"/>
    <lineage>
        <taxon>Viruses</taxon>
        <taxon>Duplodnaviria</taxon>
        <taxon>Heunggongvirae</taxon>
        <taxon>Uroviricota</taxon>
        <taxon>Caudoviricetes</taxon>
        <taxon>Stanwilliamsviridae</taxon>
        <taxon>Boydwoodruffvirinae</taxon>
        <taxon>Samistivirus</taxon>
        <taxon>Samistivirus jay2jay</taxon>
    </lineage>
</organism>
<dbReference type="Proteomes" id="UP000030200">
    <property type="component" value="Segment"/>
</dbReference>
<sequence>MGFFKDFRNIVAFENSPNKVDIQEWDCFDDLVQEWKRYFEQYARKNNTKPADLQFGGGVFDSAMNLDGSTPPAKRSGGNCTARAVHLFNKYGRGSGPSYGAAMAEGLHLAKGGRSNYR</sequence>
<dbReference type="GeneID" id="26796949"/>